<dbReference type="SUPFAM" id="SSF48452">
    <property type="entry name" value="TPR-like"/>
    <property type="match status" value="1"/>
</dbReference>
<keyword evidence="4" id="KW-0472">Membrane</keyword>
<dbReference type="Proteomes" id="UP000567293">
    <property type="component" value="Unassembled WGS sequence"/>
</dbReference>
<dbReference type="Gene3D" id="1.25.40.10">
    <property type="entry name" value="Tetratricopeptide repeat domain"/>
    <property type="match status" value="2"/>
</dbReference>
<feature type="transmembrane region" description="Helical" evidence="4">
    <location>
        <begin position="168"/>
        <end position="187"/>
    </location>
</feature>
<gene>
    <name evidence="5" type="ORF">HRJ53_27145</name>
</gene>
<feature type="transmembrane region" description="Helical" evidence="4">
    <location>
        <begin position="193"/>
        <end position="210"/>
    </location>
</feature>
<dbReference type="PANTHER" id="PTHR44943">
    <property type="entry name" value="CELLULOSE SYNTHASE OPERON PROTEIN C"/>
    <property type="match status" value="1"/>
</dbReference>
<evidence type="ECO:0000313" key="5">
    <source>
        <dbReference type="EMBL" id="MBA0088682.1"/>
    </source>
</evidence>
<keyword evidence="4" id="KW-1133">Transmembrane helix</keyword>
<dbReference type="EMBL" id="JACDQQ010002628">
    <property type="protein sequence ID" value="MBA0088682.1"/>
    <property type="molecule type" value="Genomic_DNA"/>
</dbReference>
<name>A0A7V8T0F1_9BACT</name>
<keyword evidence="1" id="KW-0677">Repeat</keyword>
<accession>A0A7V8T0F1</accession>
<dbReference type="Pfam" id="PF13432">
    <property type="entry name" value="TPR_16"/>
    <property type="match status" value="2"/>
</dbReference>
<dbReference type="InterPro" id="IPR011990">
    <property type="entry name" value="TPR-like_helical_dom_sf"/>
</dbReference>
<evidence type="ECO:0000256" key="4">
    <source>
        <dbReference type="SAM" id="Phobius"/>
    </source>
</evidence>
<keyword evidence="4" id="KW-0812">Transmembrane</keyword>
<feature type="transmembrane region" description="Helical" evidence="4">
    <location>
        <begin position="109"/>
        <end position="132"/>
    </location>
</feature>
<dbReference type="InterPro" id="IPR019734">
    <property type="entry name" value="TPR_rpt"/>
</dbReference>
<evidence type="ECO:0000256" key="3">
    <source>
        <dbReference type="PROSITE-ProRule" id="PRU00339"/>
    </source>
</evidence>
<feature type="transmembrane region" description="Helical" evidence="4">
    <location>
        <begin position="49"/>
        <end position="70"/>
    </location>
</feature>
<dbReference type="PROSITE" id="PS50005">
    <property type="entry name" value="TPR"/>
    <property type="match status" value="2"/>
</dbReference>
<feature type="transmembrane region" description="Helical" evidence="4">
    <location>
        <begin position="76"/>
        <end position="97"/>
    </location>
</feature>
<comment type="caution">
    <text evidence="5">The sequence shown here is derived from an EMBL/GenBank/DDBJ whole genome shotgun (WGS) entry which is preliminary data.</text>
</comment>
<feature type="transmembrane region" description="Helical" evidence="4">
    <location>
        <begin position="138"/>
        <end position="156"/>
    </location>
</feature>
<sequence>MKQYIPEARRATPVAHWYAAELVDHTKLLLRLFGQPATAMSAILDRGSLLYATLATLAVSLLLARSASLFSFYTPLLALAVVYVPGVLVLSHWLAGLGGELGTVFQRDYSPLLTCSAMGWSAANLPLVAAGWLLPDFVVVYVVGVAYLYFALLMFFAVRTVFGAENRIAVAVVALSWLPLMAAGLLWGPLRYLFGWIASPFFLFYAYYFLGAEIGNLGAGLRSRQNFHRMLEAAAVNPHDGDAQYQLGLIYLQRRQYTEAVQRFQSAVLADPRETDAHFQLGRIARQQGRLPDALAHFQTVLDQDERHSQSEILRELGAMYITVRQYEDARQMLADYVGRRPYDPEGLYYYGQALEGVGRASEAREVYERAVEADRTAPRYRRRITARWSRLAQKSLARVT</sequence>
<evidence type="ECO:0000256" key="1">
    <source>
        <dbReference type="ARBA" id="ARBA00022737"/>
    </source>
</evidence>
<organism evidence="5 6">
    <name type="scientific">Candidatus Acidiferrum panamense</name>
    <dbReference type="NCBI Taxonomy" id="2741543"/>
    <lineage>
        <taxon>Bacteria</taxon>
        <taxon>Pseudomonadati</taxon>
        <taxon>Acidobacteriota</taxon>
        <taxon>Terriglobia</taxon>
        <taxon>Candidatus Acidiferrales</taxon>
        <taxon>Candidatus Acidiferrum</taxon>
    </lineage>
</organism>
<keyword evidence="2 3" id="KW-0802">TPR repeat</keyword>
<proteinExistence type="predicted"/>
<dbReference type="SMART" id="SM00028">
    <property type="entry name" value="TPR"/>
    <property type="match status" value="3"/>
</dbReference>
<keyword evidence="6" id="KW-1185">Reference proteome</keyword>
<feature type="repeat" description="TPR" evidence="3">
    <location>
        <begin position="241"/>
        <end position="274"/>
    </location>
</feature>
<reference evidence="5" key="1">
    <citation type="submission" date="2020-06" db="EMBL/GenBank/DDBJ databases">
        <title>Legume-microbial interactions unlock mineral nutrients during tropical forest succession.</title>
        <authorList>
            <person name="Epihov D.Z."/>
        </authorList>
    </citation>
    <scope>NUCLEOTIDE SEQUENCE [LARGE SCALE GENOMIC DNA]</scope>
    <source>
        <strain evidence="5">Pan2503</strain>
    </source>
</reference>
<protein>
    <submittedName>
        <fullName evidence="5">Tetratricopeptide repeat protein</fullName>
    </submittedName>
</protein>
<feature type="repeat" description="TPR" evidence="3">
    <location>
        <begin position="275"/>
        <end position="308"/>
    </location>
</feature>
<dbReference type="AlphaFoldDB" id="A0A7V8T0F1"/>
<dbReference type="InterPro" id="IPR051685">
    <property type="entry name" value="Ycf3/AcsC/BcsC/TPR_MFPF"/>
</dbReference>
<dbReference type="PANTHER" id="PTHR44943:SF8">
    <property type="entry name" value="TPR REPEAT-CONTAINING PROTEIN MJ0263"/>
    <property type="match status" value="1"/>
</dbReference>
<evidence type="ECO:0000256" key="2">
    <source>
        <dbReference type="ARBA" id="ARBA00022803"/>
    </source>
</evidence>
<evidence type="ECO:0000313" key="6">
    <source>
        <dbReference type="Proteomes" id="UP000567293"/>
    </source>
</evidence>